<dbReference type="AlphaFoldDB" id="A0A0E9XI01"/>
<reference evidence="1" key="1">
    <citation type="submission" date="2014-11" db="EMBL/GenBank/DDBJ databases">
        <authorList>
            <person name="Amaro Gonzalez C."/>
        </authorList>
    </citation>
    <scope>NUCLEOTIDE SEQUENCE</scope>
</reference>
<dbReference type="EMBL" id="GBXM01006230">
    <property type="protein sequence ID" value="JAI02348.1"/>
    <property type="molecule type" value="Transcribed_RNA"/>
</dbReference>
<organism evidence="1">
    <name type="scientific">Anguilla anguilla</name>
    <name type="common">European freshwater eel</name>
    <name type="synonym">Muraena anguilla</name>
    <dbReference type="NCBI Taxonomy" id="7936"/>
    <lineage>
        <taxon>Eukaryota</taxon>
        <taxon>Metazoa</taxon>
        <taxon>Chordata</taxon>
        <taxon>Craniata</taxon>
        <taxon>Vertebrata</taxon>
        <taxon>Euteleostomi</taxon>
        <taxon>Actinopterygii</taxon>
        <taxon>Neopterygii</taxon>
        <taxon>Teleostei</taxon>
        <taxon>Anguilliformes</taxon>
        <taxon>Anguillidae</taxon>
        <taxon>Anguilla</taxon>
    </lineage>
</organism>
<accession>A0A0E9XI01</accession>
<protein>
    <submittedName>
        <fullName evidence="1">Uncharacterized protein</fullName>
    </submittedName>
</protein>
<proteinExistence type="predicted"/>
<evidence type="ECO:0000313" key="1">
    <source>
        <dbReference type="EMBL" id="JAI02348.1"/>
    </source>
</evidence>
<reference evidence="1" key="2">
    <citation type="journal article" date="2015" name="Fish Shellfish Immunol.">
        <title>Early steps in the European eel (Anguilla anguilla)-Vibrio vulnificus interaction in the gills: Role of the RtxA13 toxin.</title>
        <authorList>
            <person name="Callol A."/>
            <person name="Pajuelo D."/>
            <person name="Ebbesson L."/>
            <person name="Teles M."/>
            <person name="MacKenzie S."/>
            <person name="Amaro C."/>
        </authorList>
    </citation>
    <scope>NUCLEOTIDE SEQUENCE</scope>
</reference>
<name>A0A0E9XI01_ANGAN</name>
<sequence>MKNGKGWEVLASHQTLTYLLVIQSSTHSDWEQAGTLEMRESSTSHIAAEDRLSVAAGPLQSPPSKLPQA</sequence>